<evidence type="ECO:0000313" key="2">
    <source>
        <dbReference type="Proteomes" id="UP001055879"/>
    </source>
</evidence>
<protein>
    <submittedName>
        <fullName evidence="1">Uncharacterized protein</fullName>
    </submittedName>
</protein>
<proteinExistence type="predicted"/>
<name>A0ACB8XND0_ARCLA</name>
<reference evidence="2" key="1">
    <citation type="journal article" date="2022" name="Mol. Ecol. Resour.">
        <title>The genomes of chicory, endive, great burdock and yacon provide insights into Asteraceae palaeo-polyploidization history and plant inulin production.</title>
        <authorList>
            <person name="Fan W."/>
            <person name="Wang S."/>
            <person name="Wang H."/>
            <person name="Wang A."/>
            <person name="Jiang F."/>
            <person name="Liu H."/>
            <person name="Zhao H."/>
            <person name="Xu D."/>
            <person name="Zhang Y."/>
        </authorList>
    </citation>
    <scope>NUCLEOTIDE SEQUENCE [LARGE SCALE GENOMIC DNA]</scope>
    <source>
        <strain evidence="2">cv. Niubang</strain>
    </source>
</reference>
<gene>
    <name evidence="1" type="ORF">L6452_40661</name>
</gene>
<reference evidence="1 2" key="2">
    <citation type="journal article" date="2022" name="Mol. Ecol. Resour.">
        <title>The genomes of chicory, endive, great burdock and yacon provide insights into Asteraceae paleo-polyploidization history and plant inulin production.</title>
        <authorList>
            <person name="Fan W."/>
            <person name="Wang S."/>
            <person name="Wang H."/>
            <person name="Wang A."/>
            <person name="Jiang F."/>
            <person name="Liu H."/>
            <person name="Zhao H."/>
            <person name="Xu D."/>
            <person name="Zhang Y."/>
        </authorList>
    </citation>
    <scope>NUCLEOTIDE SEQUENCE [LARGE SCALE GENOMIC DNA]</scope>
    <source>
        <strain evidence="2">cv. Niubang</strain>
    </source>
</reference>
<comment type="caution">
    <text evidence="1">The sequence shown here is derived from an EMBL/GenBank/DDBJ whole genome shotgun (WGS) entry which is preliminary data.</text>
</comment>
<dbReference type="Proteomes" id="UP001055879">
    <property type="component" value="Linkage Group LG16"/>
</dbReference>
<organism evidence="1 2">
    <name type="scientific">Arctium lappa</name>
    <name type="common">Greater burdock</name>
    <name type="synonym">Lappa major</name>
    <dbReference type="NCBI Taxonomy" id="4217"/>
    <lineage>
        <taxon>Eukaryota</taxon>
        <taxon>Viridiplantae</taxon>
        <taxon>Streptophyta</taxon>
        <taxon>Embryophyta</taxon>
        <taxon>Tracheophyta</taxon>
        <taxon>Spermatophyta</taxon>
        <taxon>Magnoliopsida</taxon>
        <taxon>eudicotyledons</taxon>
        <taxon>Gunneridae</taxon>
        <taxon>Pentapetalae</taxon>
        <taxon>asterids</taxon>
        <taxon>campanulids</taxon>
        <taxon>Asterales</taxon>
        <taxon>Asteraceae</taxon>
        <taxon>Carduoideae</taxon>
        <taxon>Cardueae</taxon>
        <taxon>Arctiinae</taxon>
        <taxon>Arctium</taxon>
    </lineage>
</organism>
<keyword evidence="2" id="KW-1185">Reference proteome</keyword>
<accession>A0ACB8XND0</accession>
<evidence type="ECO:0000313" key="1">
    <source>
        <dbReference type="EMBL" id="KAI3669426.1"/>
    </source>
</evidence>
<dbReference type="EMBL" id="CM042062">
    <property type="protein sequence ID" value="KAI3669426.1"/>
    <property type="molecule type" value="Genomic_DNA"/>
</dbReference>
<sequence length="306" mass="34175">MCLSILAAPRLLEGLRALFPTIKDRFCGYQHRVWRACDPYRQICRSWDGALVLELICSCCCLFLNRTDSGMVEIFLFHFLGGCIDSGMVHGFGLVVDCVDNYCHFQIMVNVMVVVSMAASMMQDVDMQVEVVNKVASKDKKQLQDGDGFIRVEKRQWRRSEKQSKENLKDMPTGSDGSKSQSTSVPPPSSTPMEPPVIEKEPAVEIGTHNGQTILVLWEDEDASDEDEDEVCMDTNGEMKEDDVSSMEPKVVSNCWAKPMHGSFMHQVLGRLKSLKGLLRGLRASYGSLSKRVAALKVELDAIQLS</sequence>